<proteinExistence type="predicted"/>
<accession>A0A9Q3HBK2</accession>
<organism evidence="2 3">
    <name type="scientific">Austropuccinia psidii MF-1</name>
    <dbReference type="NCBI Taxonomy" id="1389203"/>
    <lineage>
        <taxon>Eukaryota</taxon>
        <taxon>Fungi</taxon>
        <taxon>Dikarya</taxon>
        <taxon>Basidiomycota</taxon>
        <taxon>Pucciniomycotina</taxon>
        <taxon>Pucciniomycetes</taxon>
        <taxon>Pucciniales</taxon>
        <taxon>Sphaerophragmiaceae</taxon>
        <taxon>Austropuccinia</taxon>
    </lineage>
</organism>
<evidence type="ECO:0008006" key="4">
    <source>
        <dbReference type="Google" id="ProtNLM"/>
    </source>
</evidence>
<dbReference type="OrthoDB" id="2517660at2759"/>
<name>A0A9Q3HBK2_9BASI</name>
<protein>
    <recommendedName>
        <fullName evidence="4">Retropepsins domain-containing protein</fullName>
    </recommendedName>
</protein>
<evidence type="ECO:0000313" key="2">
    <source>
        <dbReference type="EMBL" id="MBW0496120.1"/>
    </source>
</evidence>
<evidence type="ECO:0000313" key="3">
    <source>
        <dbReference type="Proteomes" id="UP000765509"/>
    </source>
</evidence>
<feature type="region of interest" description="Disordered" evidence="1">
    <location>
        <begin position="26"/>
        <end position="62"/>
    </location>
</feature>
<dbReference type="EMBL" id="AVOT02013453">
    <property type="protein sequence ID" value="MBW0496120.1"/>
    <property type="molecule type" value="Genomic_DNA"/>
</dbReference>
<sequence>MEDIITRTRIAKTWTRTPVESKMVPNISRDDKRPEKPILRCHKCGSTSHSANTFNKKTKTNEVQITEEVQHNEEKEESDQDYEFSEETPVENYSIENIMAFFEVTEVHTHLPQYSEDCYNLINIQDSRMCKTKPSGASCITSVLINKFEAKVNLDTGAFCTFIGKDYLQIILPEWKNHLLPIEGVQFSSASNNMYSLGILDTRIVFPNPAGSVRMKTEIVVIDNFTSQHIILGNGYLNIYGIYINNHKDGYFTIGENKRKKFTFSNIPTQISTVSSNKDTYKEECVTDQLVEAQINSLLSPKNGEGTY</sequence>
<gene>
    <name evidence="2" type="ORF">O181_035835</name>
</gene>
<dbReference type="AlphaFoldDB" id="A0A9Q3HBK2"/>
<comment type="caution">
    <text evidence="2">The sequence shown here is derived from an EMBL/GenBank/DDBJ whole genome shotgun (WGS) entry which is preliminary data.</text>
</comment>
<feature type="compositionally biased region" description="Basic and acidic residues" evidence="1">
    <location>
        <begin position="28"/>
        <end position="38"/>
    </location>
</feature>
<feature type="compositionally biased region" description="Polar residues" evidence="1">
    <location>
        <begin position="45"/>
        <end position="55"/>
    </location>
</feature>
<reference evidence="2" key="1">
    <citation type="submission" date="2021-03" db="EMBL/GenBank/DDBJ databases">
        <title>Draft genome sequence of rust myrtle Austropuccinia psidii MF-1, a brazilian biotype.</title>
        <authorList>
            <person name="Quecine M.C."/>
            <person name="Pachon D.M.R."/>
            <person name="Bonatelli M.L."/>
            <person name="Correr F.H."/>
            <person name="Franceschini L.M."/>
            <person name="Leite T.F."/>
            <person name="Margarido G.R.A."/>
            <person name="Almeida C.A."/>
            <person name="Ferrarezi J.A."/>
            <person name="Labate C.A."/>
        </authorList>
    </citation>
    <scope>NUCLEOTIDE SEQUENCE</scope>
    <source>
        <strain evidence="2">MF-1</strain>
    </source>
</reference>
<dbReference type="Proteomes" id="UP000765509">
    <property type="component" value="Unassembled WGS sequence"/>
</dbReference>
<keyword evidence="3" id="KW-1185">Reference proteome</keyword>
<evidence type="ECO:0000256" key="1">
    <source>
        <dbReference type="SAM" id="MobiDB-lite"/>
    </source>
</evidence>